<dbReference type="InterPro" id="IPR037004">
    <property type="entry name" value="Exonuc_VII_ssu_sf"/>
</dbReference>
<sequence>MTPDRTSWSPTAEPSPSLLGGEVEAPPVSAPLSYEAASGRLDEIVRRLDSGEAGLRETLELCQEGRRLVEFCAGELDAVGRGLEELRLEDLVARLEAGRSGT</sequence>
<keyword evidence="4 8" id="KW-0378">Hydrolase</keyword>
<keyword evidence="2" id="KW-0963">Cytoplasm</keyword>
<evidence type="ECO:0000256" key="6">
    <source>
        <dbReference type="NCBIfam" id="TIGR01280"/>
    </source>
</evidence>
<accession>A0A6J4SFX4</accession>
<keyword evidence="5" id="KW-0269">Exonuclease</keyword>
<dbReference type="SUPFAM" id="SSF116842">
    <property type="entry name" value="XseB-like"/>
    <property type="match status" value="1"/>
</dbReference>
<evidence type="ECO:0000256" key="3">
    <source>
        <dbReference type="ARBA" id="ARBA00022722"/>
    </source>
</evidence>
<feature type="region of interest" description="Disordered" evidence="7">
    <location>
        <begin position="1"/>
        <end position="26"/>
    </location>
</feature>
<dbReference type="InterPro" id="IPR003761">
    <property type="entry name" value="Exonuc_VII_S"/>
</dbReference>
<dbReference type="AlphaFoldDB" id="A0A6J4SFX4"/>
<evidence type="ECO:0000256" key="5">
    <source>
        <dbReference type="ARBA" id="ARBA00022839"/>
    </source>
</evidence>
<evidence type="ECO:0000256" key="7">
    <source>
        <dbReference type="SAM" id="MobiDB-lite"/>
    </source>
</evidence>
<evidence type="ECO:0000256" key="4">
    <source>
        <dbReference type="ARBA" id="ARBA00022801"/>
    </source>
</evidence>
<reference evidence="8" key="1">
    <citation type="submission" date="2020-02" db="EMBL/GenBank/DDBJ databases">
        <authorList>
            <person name="Meier V. D."/>
        </authorList>
    </citation>
    <scope>NUCLEOTIDE SEQUENCE</scope>
    <source>
        <strain evidence="8">AVDCRST_MAG65</strain>
    </source>
</reference>
<organism evidence="8">
    <name type="scientific">uncultured Solirubrobacteraceae bacterium</name>
    <dbReference type="NCBI Taxonomy" id="1162706"/>
    <lineage>
        <taxon>Bacteria</taxon>
        <taxon>Bacillati</taxon>
        <taxon>Actinomycetota</taxon>
        <taxon>Thermoleophilia</taxon>
        <taxon>Solirubrobacterales</taxon>
        <taxon>Solirubrobacteraceae</taxon>
        <taxon>environmental samples</taxon>
    </lineage>
</organism>
<gene>
    <name evidence="8" type="ORF">AVDCRST_MAG65-2132</name>
</gene>
<dbReference type="Gene3D" id="1.10.287.1040">
    <property type="entry name" value="Exonuclease VII, small subunit"/>
    <property type="match status" value="1"/>
</dbReference>
<evidence type="ECO:0000313" key="8">
    <source>
        <dbReference type="EMBL" id="CAA9492976.1"/>
    </source>
</evidence>
<dbReference type="EC" id="3.1.11.6" evidence="6"/>
<protein>
    <recommendedName>
        <fullName evidence="6">Exodeoxyribonuclease VII small subunit</fullName>
        <ecNumber evidence="6">3.1.11.6</ecNumber>
    </recommendedName>
</protein>
<evidence type="ECO:0000256" key="1">
    <source>
        <dbReference type="ARBA" id="ARBA00009998"/>
    </source>
</evidence>
<dbReference type="Pfam" id="PF02609">
    <property type="entry name" value="Exonuc_VII_S"/>
    <property type="match status" value="1"/>
</dbReference>
<dbReference type="GO" id="GO:0008855">
    <property type="term" value="F:exodeoxyribonuclease VII activity"/>
    <property type="evidence" value="ECO:0007669"/>
    <property type="project" value="UniProtKB-UniRule"/>
</dbReference>
<keyword evidence="3" id="KW-0540">Nuclease</keyword>
<feature type="compositionally biased region" description="Polar residues" evidence="7">
    <location>
        <begin position="1"/>
        <end position="14"/>
    </location>
</feature>
<dbReference type="NCBIfam" id="TIGR01280">
    <property type="entry name" value="xseB"/>
    <property type="match status" value="1"/>
</dbReference>
<dbReference type="GO" id="GO:0006308">
    <property type="term" value="P:DNA catabolic process"/>
    <property type="evidence" value="ECO:0007669"/>
    <property type="project" value="UniProtKB-UniRule"/>
</dbReference>
<name>A0A6J4SFX4_9ACTN</name>
<comment type="similarity">
    <text evidence="1">Belongs to the XseB family.</text>
</comment>
<dbReference type="EMBL" id="CADCVL010000369">
    <property type="protein sequence ID" value="CAA9492976.1"/>
    <property type="molecule type" value="Genomic_DNA"/>
</dbReference>
<proteinExistence type="inferred from homology"/>
<dbReference type="GO" id="GO:0009318">
    <property type="term" value="C:exodeoxyribonuclease VII complex"/>
    <property type="evidence" value="ECO:0007669"/>
    <property type="project" value="UniProtKB-UniRule"/>
</dbReference>
<evidence type="ECO:0000256" key="2">
    <source>
        <dbReference type="ARBA" id="ARBA00022490"/>
    </source>
</evidence>